<dbReference type="Gene3D" id="1.10.555.10">
    <property type="entry name" value="Rho GTPase activation protein"/>
    <property type="match status" value="1"/>
</dbReference>
<dbReference type="CDD" id="cd00170">
    <property type="entry name" value="SEC14"/>
    <property type="match status" value="1"/>
</dbReference>
<evidence type="ECO:0000313" key="5">
    <source>
        <dbReference type="Proteomes" id="UP001178508"/>
    </source>
</evidence>
<dbReference type="Pfam" id="PF00620">
    <property type="entry name" value="RhoGAP"/>
    <property type="match status" value="1"/>
</dbReference>
<dbReference type="FunFam" id="3.40.525.10:FF:000007">
    <property type="entry name" value="rho GTPase-activating protein 1"/>
    <property type="match status" value="1"/>
</dbReference>
<dbReference type="Gene3D" id="3.40.525.10">
    <property type="entry name" value="CRAL-TRIO lipid binding domain"/>
    <property type="match status" value="1"/>
</dbReference>
<dbReference type="InterPro" id="IPR008936">
    <property type="entry name" value="Rho_GTPase_activation_prot"/>
</dbReference>
<dbReference type="GO" id="GO:0005096">
    <property type="term" value="F:GTPase activator activity"/>
    <property type="evidence" value="ECO:0007669"/>
    <property type="project" value="TreeGrafter"/>
</dbReference>
<feature type="domain" description="CRAL-TRIO" evidence="2">
    <location>
        <begin position="45"/>
        <end position="200"/>
    </location>
</feature>
<accession>A0AAV1EZG6</accession>
<dbReference type="Pfam" id="PF13716">
    <property type="entry name" value="CRAL_TRIO_2"/>
    <property type="match status" value="1"/>
</dbReference>
<protein>
    <submittedName>
        <fullName evidence="4">Rho GTPase-activating protein 8-like isoform X11</fullName>
    </submittedName>
</protein>
<feature type="compositionally biased region" description="Pro residues" evidence="1">
    <location>
        <begin position="206"/>
        <end position="219"/>
    </location>
</feature>
<name>A0AAV1EZG6_XYRNO</name>
<evidence type="ECO:0000259" key="3">
    <source>
        <dbReference type="PROSITE" id="PS50238"/>
    </source>
</evidence>
<dbReference type="PANTHER" id="PTHR45808">
    <property type="entry name" value="RHO GTPASE-ACTIVATING PROTEIN 68F"/>
    <property type="match status" value="1"/>
</dbReference>
<proteinExistence type="predicted"/>
<reference evidence="4" key="1">
    <citation type="submission" date="2023-08" db="EMBL/GenBank/DDBJ databases">
        <authorList>
            <person name="Alioto T."/>
            <person name="Alioto T."/>
            <person name="Gomez Garrido J."/>
        </authorList>
    </citation>
    <scope>NUCLEOTIDE SEQUENCE</scope>
</reference>
<dbReference type="SUPFAM" id="SSF48350">
    <property type="entry name" value="GTPase activation domain, GAP"/>
    <property type="match status" value="1"/>
</dbReference>
<dbReference type="SUPFAM" id="SSF52087">
    <property type="entry name" value="CRAL/TRIO domain"/>
    <property type="match status" value="1"/>
</dbReference>
<dbReference type="EMBL" id="OY660867">
    <property type="protein sequence ID" value="CAJ1054321.1"/>
    <property type="molecule type" value="Genomic_DNA"/>
</dbReference>
<dbReference type="SMART" id="SM00516">
    <property type="entry name" value="SEC14"/>
    <property type="match status" value="1"/>
</dbReference>
<feature type="region of interest" description="Disordered" evidence="1">
    <location>
        <begin position="14"/>
        <end position="41"/>
    </location>
</feature>
<dbReference type="InterPro" id="IPR000198">
    <property type="entry name" value="RhoGAP_dom"/>
</dbReference>
<organism evidence="4 5">
    <name type="scientific">Xyrichtys novacula</name>
    <name type="common">Pearly razorfish</name>
    <name type="synonym">Hemipteronotus novacula</name>
    <dbReference type="NCBI Taxonomy" id="13765"/>
    <lineage>
        <taxon>Eukaryota</taxon>
        <taxon>Metazoa</taxon>
        <taxon>Chordata</taxon>
        <taxon>Craniata</taxon>
        <taxon>Vertebrata</taxon>
        <taxon>Euteleostomi</taxon>
        <taxon>Actinopterygii</taxon>
        <taxon>Neopterygii</taxon>
        <taxon>Teleostei</taxon>
        <taxon>Neoteleostei</taxon>
        <taxon>Acanthomorphata</taxon>
        <taxon>Eupercaria</taxon>
        <taxon>Labriformes</taxon>
        <taxon>Labridae</taxon>
        <taxon>Xyrichtys</taxon>
    </lineage>
</organism>
<evidence type="ECO:0000256" key="1">
    <source>
        <dbReference type="SAM" id="MobiDB-lite"/>
    </source>
</evidence>
<dbReference type="PROSITE" id="PS50238">
    <property type="entry name" value="RHOGAP"/>
    <property type="match status" value="1"/>
</dbReference>
<dbReference type="Proteomes" id="UP001178508">
    <property type="component" value="Chromosome 4"/>
</dbReference>
<feature type="domain" description="Rho-GAP" evidence="3">
    <location>
        <begin position="227"/>
        <end position="413"/>
    </location>
</feature>
<dbReference type="InterPro" id="IPR036865">
    <property type="entry name" value="CRAL-TRIO_dom_sf"/>
</dbReference>
<keyword evidence="5" id="KW-1185">Reference proteome</keyword>
<dbReference type="PANTHER" id="PTHR45808:SF4">
    <property type="entry name" value="RHO GTPASE-ACTIVATING PROTEIN 8"/>
    <property type="match status" value="1"/>
</dbReference>
<dbReference type="GO" id="GO:0007264">
    <property type="term" value="P:small GTPase-mediated signal transduction"/>
    <property type="evidence" value="ECO:0007669"/>
    <property type="project" value="TreeGrafter"/>
</dbReference>
<evidence type="ECO:0000313" key="4">
    <source>
        <dbReference type="EMBL" id="CAJ1054321.1"/>
    </source>
</evidence>
<dbReference type="GO" id="GO:0005737">
    <property type="term" value="C:cytoplasm"/>
    <property type="evidence" value="ECO:0007669"/>
    <property type="project" value="TreeGrafter"/>
</dbReference>
<dbReference type="PROSITE" id="PS50191">
    <property type="entry name" value="CRAL_TRIO"/>
    <property type="match status" value="1"/>
</dbReference>
<dbReference type="InterPro" id="IPR001251">
    <property type="entry name" value="CRAL-TRIO_dom"/>
</dbReference>
<feature type="region of interest" description="Disordered" evidence="1">
    <location>
        <begin position="199"/>
        <end position="219"/>
    </location>
</feature>
<evidence type="ECO:0000259" key="2">
    <source>
        <dbReference type="PROSITE" id="PS50191"/>
    </source>
</evidence>
<sequence length="424" mass="49041">MTSTSDLERLAEIELKKEEEEDKEDQTDAPSLPPRSTITTDPAHPYYDVARHGIIQVCGDDNYGRKLIVFSSCCLPPSHQLNHRRLLEYLKFTLDQYVEMDYILVYFHYGLRSSNKPSLKWLREAYNEFDRKYKKNLKTLYVVHPTNFIRIVWNIFKPLISHKFGKKLSYVNYLAELREHLNFEQLIIPSDVVRHDEKLRAAQKGGPPPSVKTPPPRPPLPTQQFGVSLQYIREKNRDAVIPPVVSQTVSYLKEKGLRTEGIFRRSARVQIIKDVQKLYNLGKPVNFDQFSDVHVPAVILKTFLRELPEPLLTYRVYNQVQELLTVESSLRVSRCKQIVESLPEQNFILTKYLLCFLHMVSQESIVNKMSPSNLACVFGVNLVWPRHGSISLTALTPINIFTEILIEHFHTVFGSRCPPAQVLP</sequence>
<gene>
    <name evidence="4" type="ORF">XNOV1_A014031</name>
</gene>
<dbReference type="GO" id="GO:2001136">
    <property type="term" value="P:negative regulation of endocytic recycling"/>
    <property type="evidence" value="ECO:0007669"/>
    <property type="project" value="TreeGrafter"/>
</dbReference>
<dbReference type="AlphaFoldDB" id="A0AAV1EZG6"/>
<dbReference type="SMART" id="SM00324">
    <property type="entry name" value="RhoGAP"/>
    <property type="match status" value="1"/>
</dbReference>